<dbReference type="InterPro" id="IPR034001">
    <property type="entry name" value="ABCG_PDR_1"/>
</dbReference>
<protein>
    <submittedName>
        <fullName evidence="10">Unnamed protein product</fullName>
    </submittedName>
</protein>
<keyword evidence="5 8" id="KW-1133">Transmembrane helix</keyword>
<comment type="caution">
    <text evidence="10">The sequence shown here is derived from an EMBL/GenBank/DDBJ whole genome shotgun (WGS) entry which is preliminary data.</text>
</comment>
<dbReference type="Pfam" id="PF14510">
    <property type="entry name" value="ABC_trans_N"/>
    <property type="match status" value="1"/>
</dbReference>
<dbReference type="Pfam" id="PF00005">
    <property type="entry name" value="ABC_tran"/>
    <property type="match status" value="2"/>
</dbReference>
<evidence type="ECO:0000256" key="1">
    <source>
        <dbReference type="ARBA" id="ARBA00004141"/>
    </source>
</evidence>
<accession>A0A9W6Z0Q3</accession>
<keyword evidence="4" id="KW-0677">Repeat</keyword>
<feature type="transmembrane region" description="Helical" evidence="8">
    <location>
        <begin position="754"/>
        <end position="774"/>
    </location>
</feature>
<evidence type="ECO:0000259" key="9">
    <source>
        <dbReference type="PROSITE" id="PS50893"/>
    </source>
</evidence>
<name>A0A9W6Z0Q3_AMBMO</name>
<dbReference type="Proteomes" id="UP001165063">
    <property type="component" value="Unassembled WGS sequence"/>
</dbReference>
<dbReference type="Pfam" id="PF01061">
    <property type="entry name" value="ABC2_membrane"/>
    <property type="match status" value="1"/>
</dbReference>
<dbReference type="PROSITE" id="PS50893">
    <property type="entry name" value="ABC_TRANSPORTER_2"/>
    <property type="match status" value="1"/>
</dbReference>
<feature type="region of interest" description="Disordered" evidence="7">
    <location>
        <begin position="798"/>
        <end position="833"/>
    </location>
</feature>
<keyword evidence="2" id="KW-0813">Transport</keyword>
<evidence type="ECO:0000313" key="11">
    <source>
        <dbReference type="Proteomes" id="UP001165063"/>
    </source>
</evidence>
<evidence type="ECO:0000256" key="4">
    <source>
        <dbReference type="ARBA" id="ARBA00022737"/>
    </source>
</evidence>
<organism evidence="10 11">
    <name type="scientific">Ambrosiozyma monospora</name>
    <name type="common">Yeast</name>
    <name type="synonym">Endomycopsis monosporus</name>
    <dbReference type="NCBI Taxonomy" id="43982"/>
    <lineage>
        <taxon>Eukaryota</taxon>
        <taxon>Fungi</taxon>
        <taxon>Dikarya</taxon>
        <taxon>Ascomycota</taxon>
        <taxon>Saccharomycotina</taxon>
        <taxon>Pichiomycetes</taxon>
        <taxon>Pichiales</taxon>
        <taxon>Pichiaceae</taxon>
        <taxon>Ambrosiozyma</taxon>
    </lineage>
</organism>
<dbReference type="InterPro" id="IPR017871">
    <property type="entry name" value="ABC_transporter-like_CS"/>
</dbReference>
<dbReference type="InterPro" id="IPR027417">
    <property type="entry name" value="P-loop_NTPase"/>
</dbReference>
<evidence type="ECO:0000256" key="7">
    <source>
        <dbReference type="SAM" id="MobiDB-lite"/>
    </source>
</evidence>
<feature type="domain" description="ABC transporter" evidence="9">
    <location>
        <begin position="141"/>
        <end position="391"/>
    </location>
</feature>
<evidence type="ECO:0000256" key="2">
    <source>
        <dbReference type="ARBA" id="ARBA00022448"/>
    </source>
</evidence>
<dbReference type="GO" id="GO:0005524">
    <property type="term" value="F:ATP binding"/>
    <property type="evidence" value="ECO:0007669"/>
    <property type="project" value="InterPro"/>
</dbReference>
<dbReference type="InterPro" id="IPR013525">
    <property type="entry name" value="ABC2_TM"/>
</dbReference>
<dbReference type="SUPFAM" id="SSF52540">
    <property type="entry name" value="P-loop containing nucleoside triphosphate hydrolases"/>
    <property type="match status" value="2"/>
</dbReference>
<proteinExistence type="predicted"/>
<dbReference type="Pfam" id="PF06422">
    <property type="entry name" value="PDR_CDR"/>
    <property type="match status" value="1"/>
</dbReference>
<comment type="subcellular location">
    <subcellularLocation>
        <location evidence="1">Membrane</location>
        <topology evidence="1">Multi-pass membrane protein</topology>
    </subcellularLocation>
</comment>
<feature type="transmembrane region" description="Helical" evidence="8">
    <location>
        <begin position="614"/>
        <end position="633"/>
    </location>
</feature>
<dbReference type="InterPro" id="IPR003439">
    <property type="entry name" value="ABC_transporter-like_ATP-bd"/>
</dbReference>
<dbReference type="PANTHER" id="PTHR19241">
    <property type="entry name" value="ATP-BINDING CASSETTE TRANSPORTER"/>
    <property type="match status" value="1"/>
</dbReference>
<feature type="transmembrane region" description="Helical" evidence="8">
    <location>
        <begin position="501"/>
        <end position="525"/>
    </location>
</feature>
<dbReference type="OrthoDB" id="245989at2759"/>
<dbReference type="GO" id="GO:0016887">
    <property type="term" value="F:ATP hydrolysis activity"/>
    <property type="evidence" value="ECO:0007669"/>
    <property type="project" value="InterPro"/>
</dbReference>
<dbReference type="GO" id="GO:0016020">
    <property type="term" value="C:membrane"/>
    <property type="evidence" value="ECO:0007669"/>
    <property type="project" value="UniProtKB-SubCell"/>
</dbReference>
<keyword evidence="3 8" id="KW-0812">Transmembrane</keyword>
<dbReference type="GO" id="GO:0140359">
    <property type="term" value="F:ABC-type transporter activity"/>
    <property type="evidence" value="ECO:0007669"/>
    <property type="project" value="InterPro"/>
</dbReference>
<evidence type="ECO:0000256" key="8">
    <source>
        <dbReference type="SAM" id="Phobius"/>
    </source>
</evidence>
<keyword evidence="11" id="KW-1185">Reference proteome</keyword>
<dbReference type="EMBL" id="BSXU01002309">
    <property type="protein sequence ID" value="GMG36346.1"/>
    <property type="molecule type" value="Genomic_DNA"/>
</dbReference>
<feature type="compositionally biased region" description="Low complexity" evidence="7">
    <location>
        <begin position="822"/>
        <end position="833"/>
    </location>
</feature>
<sequence>MSISVHADPGENPDDFTNINESEIQALAREFSHNSGVPHDVVQDQSQALGTTLTKQSTRISQIYAEGISPFDHSDKRLDPESEQFDAKYWIKNLRAYQDKDINYYKPYKIGVAYKNLRCYGASRDTDFKSDVINFPEKWFRRLMDYYKPSTNHTDILKGMDALMLPGSMTVVLGRPGAGCTTLLKTISSQTYGFHVDKESRISYDGLTPHEMVHHYRGEVIYNAETEIHFPHLKVGQTLNLASLMKVPRNRPEGVSRNDYADHVTKVYMAMYGLTHTYFTKVGNEYVRGVSGGERKRVSIAEVSICGAKFQCWDNSTRGLDSASAENFVKCLKLSSKVLDVTSVVSIYQCSQRTYDLFDNVLLLYQGRQIFFGGAQEAKHFFEVMGYECPARQTTADYLTSLTSPEERTPRKGYENKVPRTPQEFEAYWKKSPEYKHLIKDIDDYFEITDNNKEEFTKQLHDSKTARQAKHSNPRESYTVSYGMQVRYLTTRAFQRIRQDLSLPAFTVLSNFFMALINGSVFYNLSNTTGDVYNRGACLFFACLFNSMMSLLEVFALYESRPIVEKHSQYALYHPSAEAFASILSEIPNKFMTSLSFNLTLYFMVNFRRDVGHFFFYYLLGTTSLFVMSHVFRSIGSCTKSLSEAMTPAAIVLIALSVYAGFAIPVNYMLGWSRWINYLNPIAYIFESMMINEFHGRHIECTTLVPSGGSYELLPLQYRVCSQVGAVPGQSWVDGERYLNEAFTYSHGHKWRNFGIAMGFMVFFLFTYIIAVEFNPSARQHGEKIIFLKRHLRQLQKQRKLPKKTSEDDIEAQVDNAEQKTSSILNSDSSSSKNIKLDSGDDIFTWRNVTYDIPYKGSTRRLLNGVDGFVKPGTLTGLMGASGAGKTTLLDVLADRTTMGVITGDMLVNVCSKVGER</sequence>
<reference evidence="10" key="1">
    <citation type="submission" date="2023-04" db="EMBL/GenBank/DDBJ databases">
        <title>Ambrosiozyma monospora NBRC 1965.</title>
        <authorList>
            <person name="Ichikawa N."/>
            <person name="Sato H."/>
            <person name="Tonouchi N."/>
        </authorList>
    </citation>
    <scope>NUCLEOTIDE SEQUENCE</scope>
    <source>
        <strain evidence="10">NBRC 1965</strain>
    </source>
</reference>
<evidence type="ECO:0000313" key="10">
    <source>
        <dbReference type="EMBL" id="GMG36346.1"/>
    </source>
</evidence>
<dbReference type="CDD" id="cd03233">
    <property type="entry name" value="ABCG_PDR_domain1"/>
    <property type="match status" value="1"/>
</dbReference>
<dbReference type="PROSITE" id="PS00211">
    <property type="entry name" value="ABC_TRANSPORTER_1"/>
    <property type="match status" value="1"/>
</dbReference>
<dbReference type="InterPro" id="IPR010929">
    <property type="entry name" value="PDR_CDR_ABC"/>
</dbReference>
<dbReference type="Gene3D" id="3.40.50.300">
    <property type="entry name" value="P-loop containing nucleotide triphosphate hydrolases"/>
    <property type="match status" value="2"/>
</dbReference>
<dbReference type="InterPro" id="IPR029481">
    <property type="entry name" value="ABC_trans_N"/>
</dbReference>
<keyword evidence="6 8" id="KW-0472">Membrane</keyword>
<dbReference type="AlphaFoldDB" id="A0A9W6Z0Q3"/>
<evidence type="ECO:0000256" key="6">
    <source>
        <dbReference type="ARBA" id="ARBA00023136"/>
    </source>
</evidence>
<evidence type="ECO:0000256" key="3">
    <source>
        <dbReference type="ARBA" id="ARBA00022692"/>
    </source>
</evidence>
<evidence type="ECO:0000256" key="5">
    <source>
        <dbReference type="ARBA" id="ARBA00022989"/>
    </source>
</evidence>
<feature type="transmembrane region" description="Helical" evidence="8">
    <location>
        <begin position="537"/>
        <end position="558"/>
    </location>
</feature>
<feature type="transmembrane region" description="Helical" evidence="8">
    <location>
        <begin position="645"/>
        <end position="670"/>
    </location>
</feature>
<gene>
    <name evidence="10" type="ORF">Amon01_000466300</name>
</gene>